<evidence type="ECO:0000256" key="1">
    <source>
        <dbReference type="ARBA" id="ARBA00004370"/>
    </source>
</evidence>
<dbReference type="EMBL" id="CP002408">
    <property type="protein sequence ID" value="AFU59484.1"/>
    <property type="molecule type" value="Genomic_DNA"/>
</dbReference>
<gene>
    <name evidence="5" type="ordered locus">Ngar_c25620</name>
</gene>
<accession>K0INJ5</accession>
<dbReference type="PATRIC" id="fig|1237085.11.peg.2539"/>
<dbReference type="BioCyc" id="CNIT1237085:G1324-2561-MONOMER"/>
<evidence type="ECO:0000256" key="4">
    <source>
        <dbReference type="SAM" id="Phobius"/>
    </source>
</evidence>
<dbReference type="STRING" id="1237085.Ngar_c25620"/>
<organism evidence="5 6">
    <name type="scientific">Nitrososphaera gargensis (strain Ga9.2)</name>
    <dbReference type="NCBI Taxonomy" id="1237085"/>
    <lineage>
        <taxon>Archaea</taxon>
        <taxon>Nitrososphaerota</taxon>
        <taxon>Nitrososphaeria</taxon>
        <taxon>Nitrososphaerales</taxon>
        <taxon>Nitrososphaeraceae</taxon>
        <taxon>Nitrososphaera</taxon>
    </lineage>
</organism>
<keyword evidence="6" id="KW-1185">Reference proteome</keyword>
<evidence type="ECO:0000256" key="3">
    <source>
        <dbReference type="ARBA" id="ARBA00023136"/>
    </source>
</evidence>
<comment type="subcellular location">
    <subcellularLocation>
        <location evidence="1">Membrane</location>
    </subcellularLocation>
</comment>
<evidence type="ECO:0008006" key="7">
    <source>
        <dbReference type="Google" id="ProtNLM"/>
    </source>
</evidence>
<dbReference type="InParanoid" id="K0INJ5"/>
<evidence type="ECO:0000313" key="6">
    <source>
        <dbReference type="Proteomes" id="UP000008037"/>
    </source>
</evidence>
<dbReference type="InterPro" id="IPR036257">
    <property type="entry name" value="Cyt_c_oxidase_su2_TM_sf"/>
</dbReference>
<dbReference type="SUPFAM" id="SSF81464">
    <property type="entry name" value="Cytochrome c oxidase subunit II-like, transmembrane region"/>
    <property type="match status" value="1"/>
</dbReference>
<keyword evidence="3 4" id="KW-0472">Membrane</keyword>
<keyword evidence="4" id="KW-1133">Transmembrane helix</keyword>
<sequence length="84" mass="9476">MILIPVVAVFFLGINSAFAQEETGQYILHRVEIWALFYRLMVVAFVIGAVVMGSIFYVVWRFRESHPKNRGDITPARTGGGAHH</sequence>
<feature type="transmembrane region" description="Helical" evidence="4">
    <location>
        <begin position="35"/>
        <end position="60"/>
    </location>
</feature>
<evidence type="ECO:0000313" key="5">
    <source>
        <dbReference type="EMBL" id="AFU59484.1"/>
    </source>
</evidence>
<dbReference type="GO" id="GO:0016020">
    <property type="term" value="C:membrane"/>
    <property type="evidence" value="ECO:0007669"/>
    <property type="project" value="UniProtKB-SubCell"/>
</dbReference>
<dbReference type="KEGG" id="nga:Ngar_c25620"/>
<dbReference type="Proteomes" id="UP000008037">
    <property type="component" value="Chromosome"/>
</dbReference>
<dbReference type="HOGENOM" id="CLU_191156_0_0_2"/>
<dbReference type="Gene3D" id="1.10.287.90">
    <property type="match status" value="1"/>
</dbReference>
<evidence type="ECO:0000256" key="2">
    <source>
        <dbReference type="ARBA" id="ARBA00022692"/>
    </source>
</evidence>
<protein>
    <recommendedName>
        <fullName evidence="7">Heme transporter CcmC</fullName>
    </recommendedName>
</protein>
<dbReference type="AlphaFoldDB" id="K0INJ5"/>
<reference evidence="5 6" key="1">
    <citation type="journal article" date="2012" name="Environ. Microbiol.">
        <title>The genome of the ammonia-oxidizing Candidatus Nitrososphaera gargensis: insights into metabolic versatility and environmental adaptations.</title>
        <authorList>
            <person name="Spang A."/>
            <person name="Poehlein A."/>
            <person name="Offre P."/>
            <person name="Zumbragel S."/>
            <person name="Haider S."/>
            <person name="Rychlik N."/>
            <person name="Nowka B."/>
            <person name="Schmeisser C."/>
            <person name="Lebedeva E.V."/>
            <person name="Rattei T."/>
            <person name="Bohm C."/>
            <person name="Schmid M."/>
            <person name="Galushko A."/>
            <person name="Hatzenpichler R."/>
            <person name="Weinmaier T."/>
            <person name="Daniel R."/>
            <person name="Schleper C."/>
            <person name="Spieck E."/>
            <person name="Streit W."/>
            <person name="Wagner M."/>
        </authorList>
    </citation>
    <scope>NUCLEOTIDE SEQUENCE [LARGE SCALE GENOMIC DNA]</scope>
    <source>
        <strain evidence="6">Ga9.2</strain>
    </source>
</reference>
<keyword evidence="2 4" id="KW-0812">Transmembrane</keyword>
<name>K0INJ5_NITGG</name>
<proteinExistence type="predicted"/>